<sequence length="53" mass="6237">MLASTQMQNITENDFKEKSLNDKWQLYKNLLSENYYLKTELSKMALIHSALVV</sequence>
<name>A0A3G5A4G0_9VIRU</name>
<accession>A0A3G5A4G0</accession>
<proteinExistence type="predicted"/>
<gene>
    <name evidence="1" type="ORF">Gaeavirus39_1</name>
</gene>
<protein>
    <submittedName>
        <fullName evidence="1">Uncharacterized protein</fullName>
    </submittedName>
</protein>
<organism evidence="1">
    <name type="scientific">Gaeavirus sp</name>
    <dbReference type="NCBI Taxonomy" id="2487767"/>
    <lineage>
        <taxon>Viruses</taxon>
        <taxon>Varidnaviria</taxon>
        <taxon>Bamfordvirae</taxon>
        <taxon>Nucleocytoviricota</taxon>
        <taxon>Megaviricetes</taxon>
        <taxon>Imitervirales</taxon>
        <taxon>Mimiviridae</taxon>
        <taxon>Klosneuvirinae</taxon>
    </lineage>
</organism>
<evidence type="ECO:0000313" key="1">
    <source>
        <dbReference type="EMBL" id="AYV80359.1"/>
    </source>
</evidence>
<reference evidence="1" key="1">
    <citation type="submission" date="2018-10" db="EMBL/GenBank/DDBJ databases">
        <title>Hidden diversity of soil giant viruses.</title>
        <authorList>
            <person name="Schulz F."/>
            <person name="Alteio L."/>
            <person name="Goudeau D."/>
            <person name="Ryan E.M."/>
            <person name="Malmstrom R.R."/>
            <person name="Blanchard J."/>
            <person name="Woyke T."/>
        </authorList>
    </citation>
    <scope>NUCLEOTIDE SEQUENCE</scope>
    <source>
        <strain evidence="1">GAV1</strain>
    </source>
</reference>
<feature type="non-terminal residue" evidence="1">
    <location>
        <position position="53"/>
    </location>
</feature>
<dbReference type="EMBL" id="MK072237">
    <property type="protein sequence ID" value="AYV80359.1"/>
    <property type="molecule type" value="Genomic_DNA"/>
</dbReference>